<evidence type="ECO:0000313" key="2">
    <source>
        <dbReference type="Proteomes" id="UP000311919"/>
    </source>
</evidence>
<dbReference type="EMBL" id="SKCS01000340">
    <property type="protein sequence ID" value="TNN10787.1"/>
    <property type="molecule type" value="Genomic_DNA"/>
</dbReference>
<dbReference type="Proteomes" id="UP000311919">
    <property type="component" value="Unassembled WGS sequence"/>
</dbReference>
<proteinExistence type="predicted"/>
<keyword evidence="2" id="KW-1185">Reference proteome</keyword>
<feature type="non-terminal residue" evidence="1">
    <location>
        <position position="1"/>
    </location>
</feature>
<name>A0A4Z2D2S4_SCHJA</name>
<organism evidence="1 2">
    <name type="scientific">Schistosoma japonicum</name>
    <name type="common">Blood fluke</name>
    <dbReference type="NCBI Taxonomy" id="6182"/>
    <lineage>
        <taxon>Eukaryota</taxon>
        <taxon>Metazoa</taxon>
        <taxon>Spiralia</taxon>
        <taxon>Lophotrochozoa</taxon>
        <taxon>Platyhelminthes</taxon>
        <taxon>Trematoda</taxon>
        <taxon>Digenea</taxon>
        <taxon>Strigeidida</taxon>
        <taxon>Schistosomatoidea</taxon>
        <taxon>Schistosomatidae</taxon>
        <taxon>Schistosoma</taxon>
    </lineage>
</organism>
<evidence type="ECO:0000313" key="1">
    <source>
        <dbReference type="EMBL" id="TNN10787.1"/>
    </source>
</evidence>
<feature type="non-terminal residue" evidence="1">
    <location>
        <position position="133"/>
    </location>
</feature>
<comment type="caution">
    <text evidence="1">The sequence shown here is derived from an EMBL/GenBank/DDBJ whole genome shotgun (WGS) entry which is preliminary data.</text>
</comment>
<reference evidence="1 2" key="1">
    <citation type="submission" date="2019-03" db="EMBL/GenBank/DDBJ databases">
        <title>An improved genome assembly of the fluke Schistosoma japonicum.</title>
        <authorList>
            <person name="Hu W."/>
            <person name="Luo F."/>
            <person name="Yin M."/>
            <person name="Mo X."/>
            <person name="Sun C."/>
            <person name="Wu Q."/>
            <person name="Zhu B."/>
            <person name="Xiang M."/>
            <person name="Wang J."/>
            <person name="Wang Y."/>
            <person name="Zhang T."/>
            <person name="Xu B."/>
            <person name="Zheng H."/>
            <person name="Feng Z."/>
        </authorList>
    </citation>
    <scope>NUCLEOTIDE SEQUENCE [LARGE SCALE GENOMIC DNA]</scope>
    <source>
        <strain evidence="1">HuSjv2</strain>
        <tissue evidence="1">Worms</tissue>
    </source>
</reference>
<accession>A0A4Z2D2S4</accession>
<protein>
    <submittedName>
        <fullName evidence="1">Uncharacterized protein</fullName>
    </submittedName>
</protein>
<sequence length="133" mass="15224">FICDYFVFRSDCICGEYILYKHSLSKEQVVDNLKPGVKLVVKEFSISGAAAFAFRVTFGEAKIIVNHVRLAYRKSMACSSQSSLSTILMTRPPKRRKILFYDEVDNDHASSIIDNSLFIFSQLNHNDVSRQLY</sequence>
<dbReference type="AlphaFoldDB" id="A0A4Z2D2S4"/>
<gene>
    <name evidence="1" type="ORF">EWB00_005113</name>
</gene>